<dbReference type="AlphaFoldDB" id="A0A6J4IT56"/>
<accession>A0A6J4IT56</accession>
<gene>
    <name evidence="1" type="ORF">AVDCRST_MAG56-2444</name>
</gene>
<protein>
    <submittedName>
        <fullName evidence="1">Uncharacterized protein</fullName>
    </submittedName>
</protein>
<organism evidence="1">
    <name type="scientific">uncultured Cytophagales bacterium</name>
    <dbReference type="NCBI Taxonomy" id="158755"/>
    <lineage>
        <taxon>Bacteria</taxon>
        <taxon>Pseudomonadati</taxon>
        <taxon>Bacteroidota</taxon>
        <taxon>Sphingobacteriia</taxon>
        <taxon>Sphingobacteriales</taxon>
        <taxon>environmental samples</taxon>
    </lineage>
</organism>
<reference evidence="1" key="1">
    <citation type="submission" date="2020-02" db="EMBL/GenBank/DDBJ databases">
        <authorList>
            <person name="Meier V. D."/>
        </authorList>
    </citation>
    <scope>NUCLEOTIDE SEQUENCE</scope>
    <source>
        <strain evidence="1">AVDCRST_MAG56</strain>
    </source>
</reference>
<evidence type="ECO:0000313" key="1">
    <source>
        <dbReference type="EMBL" id="CAA9259349.1"/>
    </source>
</evidence>
<sequence length="98" mass="10601">MGPAQWRGAGCLAGGSIIGPSPFCFFLGQCQKEQTPLTQHQPIPILSPPFTTNPSHYHPACKLIYKKYHNPNRTDYKIPGLMAFVIQSGGQAETSSAA</sequence>
<proteinExistence type="predicted"/>
<dbReference type="EMBL" id="CADCTQ010000214">
    <property type="protein sequence ID" value="CAA9259349.1"/>
    <property type="molecule type" value="Genomic_DNA"/>
</dbReference>
<name>A0A6J4IT56_9SPHI</name>